<reference evidence="1" key="1">
    <citation type="submission" date="2023-04" db="EMBL/GenBank/DDBJ databases">
        <title>Draft Genome sequencing of Naganishia species isolated from polar environments using Oxford Nanopore Technology.</title>
        <authorList>
            <person name="Leo P."/>
            <person name="Venkateswaran K."/>
        </authorList>
    </citation>
    <scope>NUCLEOTIDE SEQUENCE</scope>
    <source>
        <strain evidence="1">MNA-CCFEE 5261</strain>
    </source>
</reference>
<evidence type="ECO:0000313" key="2">
    <source>
        <dbReference type="Proteomes" id="UP001241377"/>
    </source>
</evidence>
<evidence type="ECO:0000313" key="1">
    <source>
        <dbReference type="EMBL" id="KAJ9108378.1"/>
    </source>
</evidence>
<accession>A0ACC2WAC9</accession>
<dbReference type="Proteomes" id="UP001241377">
    <property type="component" value="Unassembled WGS sequence"/>
</dbReference>
<dbReference type="EMBL" id="JASBWR010000020">
    <property type="protein sequence ID" value="KAJ9108378.1"/>
    <property type="molecule type" value="Genomic_DNA"/>
</dbReference>
<keyword evidence="2" id="KW-1185">Reference proteome</keyword>
<comment type="caution">
    <text evidence="1">The sequence shown here is derived from an EMBL/GenBank/DDBJ whole genome shotgun (WGS) entry which is preliminary data.</text>
</comment>
<gene>
    <name evidence="1" type="ORF">QFC19_002362</name>
</gene>
<organism evidence="1 2">
    <name type="scientific">Naganishia cerealis</name>
    <dbReference type="NCBI Taxonomy" id="610337"/>
    <lineage>
        <taxon>Eukaryota</taxon>
        <taxon>Fungi</taxon>
        <taxon>Dikarya</taxon>
        <taxon>Basidiomycota</taxon>
        <taxon>Agaricomycotina</taxon>
        <taxon>Tremellomycetes</taxon>
        <taxon>Filobasidiales</taxon>
        <taxon>Filobasidiaceae</taxon>
        <taxon>Naganishia</taxon>
    </lineage>
</organism>
<proteinExistence type="predicted"/>
<sequence>MAAIETNPPLHSEVPAEVAVTAANEPEKVRLLSRIQKYSLVRGTRAVVQAVPGTLWATGIVSLVYEPLRNSFLLRYAMDTSDMILVGLLDQCDGLVGVLGTREEPTAANEPVQDAQAGAEAAPEAGEAGAEAGPSDVQSRLDKPANDGSFLNRLGLNARDQFRYVVYDNDGGRFFAGPADLVFGGINRGVESFVSNHWPQTKFPENYNGEFAKLMMLLRTILHRDYAVEPANNQVADN</sequence>
<protein>
    <submittedName>
        <fullName evidence="1">Uncharacterized protein</fullName>
    </submittedName>
</protein>
<name>A0ACC2WAC9_9TREE</name>